<dbReference type="HOGENOM" id="CLU_1457120_0_0_1"/>
<accession>L1IX98</accession>
<dbReference type="GeneID" id="17297300"/>
<protein>
    <submittedName>
        <fullName evidence="2 3">Uncharacterized protein</fullName>
    </submittedName>
</protein>
<feature type="region of interest" description="Disordered" evidence="1">
    <location>
        <begin position="164"/>
        <end position="186"/>
    </location>
</feature>
<reference evidence="2 4" key="1">
    <citation type="journal article" date="2012" name="Nature">
        <title>Algal genomes reveal evolutionary mosaicism and the fate of nucleomorphs.</title>
        <authorList>
            <consortium name="DOE Joint Genome Institute"/>
            <person name="Curtis B.A."/>
            <person name="Tanifuji G."/>
            <person name="Burki F."/>
            <person name="Gruber A."/>
            <person name="Irimia M."/>
            <person name="Maruyama S."/>
            <person name="Arias M.C."/>
            <person name="Ball S.G."/>
            <person name="Gile G.H."/>
            <person name="Hirakawa Y."/>
            <person name="Hopkins J.F."/>
            <person name="Kuo A."/>
            <person name="Rensing S.A."/>
            <person name="Schmutz J."/>
            <person name="Symeonidi A."/>
            <person name="Elias M."/>
            <person name="Eveleigh R.J."/>
            <person name="Herman E.K."/>
            <person name="Klute M.J."/>
            <person name="Nakayama T."/>
            <person name="Obornik M."/>
            <person name="Reyes-Prieto A."/>
            <person name="Armbrust E.V."/>
            <person name="Aves S.J."/>
            <person name="Beiko R.G."/>
            <person name="Coutinho P."/>
            <person name="Dacks J.B."/>
            <person name="Durnford D.G."/>
            <person name="Fast N.M."/>
            <person name="Green B.R."/>
            <person name="Grisdale C.J."/>
            <person name="Hempel F."/>
            <person name="Henrissat B."/>
            <person name="Hoppner M.P."/>
            <person name="Ishida K."/>
            <person name="Kim E."/>
            <person name="Koreny L."/>
            <person name="Kroth P.G."/>
            <person name="Liu Y."/>
            <person name="Malik S.B."/>
            <person name="Maier U.G."/>
            <person name="McRose D."/>
            <person name="Mock T."/>
            <person name="Neilson J.A."/>
            <person name="Onodera N.T."/>
            <person name="Poole A.M."/>
            <person name="Pritham E.J."/>
            <person name="Richards T.A."/>
            <person name="Rocap G."/>
            <person name="Roy S.W."/>
            <person name="Sarai C."/>
            <person name="Schaack S."/>
            <person name="Shirato S."/>
            <person name="Slamovits C.H."/>
            <person name="Spencer D.F."/>
            <person name="Suzuki S."/>
            <person name="Worden A.Z."/>
            <person name="Zauner S."/>
            <person name="Barry K."/>
            <person name="Bell C."/>
            <person name="Bharti A.K."/>
            <person name="Crow J.A."/>
            <person name="Grimwood J."/>
            <person name="Kramer R."/>
            <person name="Lindquist E."/>
            <person name="Lucas S."/>
            <person name="Salamov A."/>
            <person name="McFadden G.I."/>
            <person name="Lane C.E."/>
            <person name="Keeling P.J."/>
            <person name="Gray M.W."/>
            <person name="Grigoriev I.V."/>
            <person name="Archibald J.M."/>
        </authorList>
    </citation>
    <scope>NUCLEOTIDE SEQUENCE</scope>
    <source>
        <strain evidence="2 4">CCMP2712</strain>
    </source>
</reference>
<keyword evidence="4" id="KW-1185">Reference proteome</keyword>
<dbReference type="EMBL" id="JH993029">
    <property type="protein sequence ID" value="EKX40727.1"/>
    <property type="molecule type" value="Genomic_DNA"/>
</dbReference>
<evidence type="ECO:0000313" key="2">
    <source>
        <dbReference type="EMBL" id="EKX40727.1"/>
    </source>
</evidence>
<evidence type="ECO:0000313" key="3">
    <source>
        <dbReference type="EnsemblProtists" id="EKX40727"/>
    </source>
</evidence>
<evidence type="ECO:0000256" key="1">
    <source>
        <dbReference type="SAM" id="MobiDB-lite"/>
    </source>
</evidence>
<dbReference type="AlphaFoldDB" id="L1IX98"/>
<sequence length="186" mass="21036">MPHAALRVLLRSPPSLLELLFFGPVDARTLDLLSSTTTQCLKRFLEKDIEIERKQIQSPIVVSILRFNLSHSPRLDLLDLWNILHVHWLDAIELEGWKVSSISMREGNSEARKDEDHVYEECIFEESEDKLETSVKQEVQEDSRASGLPLPKVVEQLVKEGTSLQWNSSSGSGSSSRLPGLCTDLK</sequence>
<dbReference type="EnsemblProtists" id="EKX40727">
    <property type="protein sequence ID" value="EKX40727"/>
    <property type="gene ID" value="GUITHDRAFT_142590"/>
</dbReference>
<dbReference type="Proteomes" id="UP000011087">
    <property type="component" value="Unassembled WGS sequence"/>
</dbReference>
<name>L1IX98_GUITC</name>
<gene>
    <name evidence="2" type="ORF">GUITHDRAFT_142590</name>
</gene>
<dbReference type="PaxDb" id="55529-EKX40727"/>
<dbReference type="RefSeq" id="XP_005827707.1">
    <property type="nucleotide sequence ID" value="XM_005827650.1"/>
</dbReference>
<dbReference type="KEGG" id="gtt:GUITHDRAFT_142590"/>
<reference evidence="4" key="2">
    <citation type="submission" date="2012-11" db="EMBL/GenBank/DDBJ databases">
        <authorList>
            <person name="Kuo A."/>
            <person name="Curtis B.A."/>
            <person name="Tanifuji G."/>
            <person name="Burki F."/>
            <person name="Gruber A."/>
            <person name="Irimia M."/>
            <person name="Maruyama S."/>
            <person name="Arias M.C."/>
            <person name="Ball S.G."/>
            <person name="Gile G.H."/>
            <person name="Hirakawa Y."/>
            <person name="Hopkins J.F."/>
            <person name="Rensing S.A."/>
            <person name="Schmutz J."/>
            <person name="Symeonidi A."/>
            <person name="Elias M."/>
            <person name="Eveleigh R.J."/>
            <person name="Herman E.K."/>
            <person name="Klute M.J."/>
            <person name="Nakayama T."/>
            <person name="Obornik M."/>
            <person name="Reyes-Prieto A."/>
            <person name="Armbrust E.V."/>
            <person name="Aves S.J."/>
            <person name="Beiko R.G."/>
            <person name="Coutinho P."/>
            <person name="Dacks J.B."/>
            <person name="Durnford D.G."/>
            <person name="Fast N.M."/>
            <person name="Green B.R."/>
            <person name="Grisdale C."/>
            <person name="Hempe F."/>
            <person name="Henrissat B."/>
            <person name="Hoppner M.P."/>
            <person name="Ishida K.-I."/>
            <person name="Kim E."/>
            <person name="Koreny L."/>
            <person name="Kroth P.G."/>
            <person name="Liu Y."/>
            <person name="Malik S.-B."/>
            <person name="Maier U.G."/>
            <person name="McRose D."/>
            <person name="Mock T."/>
            <person name="Neilson J.A."/>
            <person name="Onodera N.T."/>
            <person name="Poole A.M."/>
            <person name="Pritham E.J."/>
            <person name="Richards T.A."/>
            <person name="Rocap G."/>
            <person name="Roy S.W."/>
            <person name="Sarai C."/>
            <person name="Schaack S."/>
            <person name="Shirato S."/>
            <person name="Slamovits C.H."/>
            <person name="Spencer D.F."/>
            <person name="Suzuki S."/>
            <person name="Worden A.Z."/>
            <person name="Zauner S."/>
            <person name="Barry K."/>
            <person name="Bell C."/>
            <person name="Bharti A.K."/>
            <person name="Crow J.A."/>
            <person name="Grimwood J."/>
            <person name="Kramer R."/>
            <person name="Lindquist E."/>
            <person name="Lucas S."/>
            <person name="Salamov A."/>
            <person name="McFadden G.I."/>
            <person name="Lane C.E."/>
            <person name="Keeling P.J."/>
            <person name="Gray M.W."/>
            <person name="Grigoriev I.V."/>
            <person name="Archibald J.M."/>
        </authorList>
    </citation>
    <scope>NUCLEOTIDE SEQUENCE</scope>
    <source>
        <strain evidence="4">CCMP2712</strain>
    </source>
</reference>
<proteinExistence type="predicted"/>
<reference evidence="3" key="3">
    <citation type="submission" date="2016-03" db="UniProtKB">
        <authorList>
            <consortium name="EnsemblProtists"/>
        </authorList>
    </citation>
    <scope>IDENTIFICATION</scope>
</reference>
<evidence type="ECO:0000313" key="4">
    <source>
        <dbReference type="Proteomes" id="UP000011087"/>
    </source>
</evidence>
<organism evidence="2">
    <name type="scientific">Guillardia theta (strain CCMP2712)</name>
    <name type="common">Cryptophyte</name>
    <dbReference type="NCBI Taxonomy" id="905079"/>
    <lineage>
        <taxon>Eukaryota</taxon>
        <taxon>Cryptophyceae</taxon>
        <taxon>Pyrenomonadales</taxon>
        <taxon>Geminigeraceae</taxon>
        <taxon>Guillardia</taxon>
    </lineage>
</organism>